<accession>A0A6A7AZ39</accession>
<evidence type="ECO:0000256" key="1">
    <source>
        <dbReference type="SAM" id="MobiDB-lite"/>
    </source>
</evidence>
<feature type="compositionally biased region" description="Basic and acidic residues" evidence="1">
    <location>
        <begin position="156"/>
        <end position="173"/>
    </location>
</feature>
<evidence type="ECO:0000313" key="3">
    <source>
        <dbReference type="Proteomes" id="UP000799423"/>
    </source>
</evidence>
<feature type="compositionally biased region" description="Low complexity" evidence="1">
    <location>
        <begin position="203"/>
        <end position="212"/>
    </location>
</feature>
<evidence type="ECO:0000313" key="2">
    <source>
        <dbReference type="EMBL" id="KAF2847425.1"/>
    </source>
</evidence>
<gene>
    <name evidence="2" type="ORF">T440DRAFT_481842</name>
</gene>
<dbReference type="EMBL" id="MU006326">
    <property type="protein sequence ID" value="KAF2847425.1"/>
    <property type="molecule type" value="Genomic_DNA"/>
</dbReference>
<feature type="region of interest" description="Disordered" evidence="1">
    <location>
        <begin position="83"/>
        <end position="212"/>
    </location>
</feature>
<dbReference type="Proteomes" id="UP000799423">
    <property type="component" value="Unassembled WGS sequence"/>
</dbReference>
<keyword evidence="3" id="KW-1185">Reference proteome</keyword>
<dbReference type="AlphaFoldDB" id="A0A6A7AZ39"/>
<feature type="compositionally biased region" description="Basic residues" evidence="1">
    <location>
        <begin position="191"/>
        <end position="202"/>
    </location>
</feature>
<feature type="compositionally biased region" description="Polar residues" evidence="1">
    <location>
        <begin position="88"/>
        <end position="97"/>
    </location>
</feature>
<feature type="compositionally biased region" description="Basic and acidic residues" evidence="1">
    <location>
        <begin position="180"/>
        <end position="190"/>
    </location>
</feature>
<protein>
    <submittedName>
        <fullName evidence="2">Uncharacterized protein</fullName>
    </submittedName>
</protein>
<name>A0A6A7AZ39_9PLEO</name>
<proteinExistence type="predicted"/>
<organism evidence="2 3">
    <name type="scientific">Plenodomus tracheiphilus IPT5</name>
    <dbReference type="NCBI Taxonomy" id="1408161"/>
    <lineage>
        <taxon>Eukaryota</taxon>
        <taxon>Fungi</taxon>
        <taxon>Dikarya</taxon>
        <taxon>Ascomycota</taxon>
        <taxon>Pezizomycotina</taxon>
        <taxon>Dothideomycetes</taxon>
        <taxon>Pleosporomycetidae</taxon>
        <taxon>Pleosporales</taxon>
        <taxon>Pleosporineae</taxon>
        <taxon>Leptosphaeriaceae</taxon>
        <taxon>Plenodomus</taxon>
    </lineage>
</organism>
<reference evidence="2" key="1">
    <citation type="submission" date="2020-01" db="EMBL/GenBank/DDBJ databases">
        <authorList>
            <consortium name="DOE Joint Genome Institute"/>
            <person name="Haridas S."/>
            <person name="Albert R."/>
            <person name="Binder M."/>
            <person name="Bloem J."/>
            <person name="Labutti K."/>
            <person name="Salamov A."/>
            <person name="Andreopoulos B."/>
            <person name="Baker S.E."/>
            <person name="Barry K."/>
            <person name="Bills G."/>
            <person name="Bluhm B.H."/>
            <person name="Cannon C."/>
            <person name="Castanera R."/>
            <person name="Culley D.E."/>
            <person name="Daum C."/>
            <person name="Ezra D."/>
            <person name="Gonzalez J.B."/>
            <person name="Henrissat B."/>
            <person name="Kuo A."/>
            <person name="Liang C."/>
            <person name="Lipzen A."/>
            <person name="Lutzoni F."/>
            <person name="Magnuson J."/>
            <person name="Mondo S."/>
            <person name="Nolan M."/>
            <person name="Ohm R."/>
            <person name="Pangilinan J."/>
            <person name="Park H.-J."/>
            <person name="Ramirez L."/>
            <person name="Alfaro M."/>
            <person name="Sun H."/>
            <person name="Tritt A."/>
            <person name="Yoshinaga Y."/>
            <person name="Zwiers L.-H."/>
            <person name="Turgeon B.G."/>
            <person name="Goodwin S.B."/>
            <person name="Spatafora J.W."/>
            <person name="Crous P.W."/>
            <person name="Grigoriev I.V."/>
        </authorList>
    </citation>
    <scope>NUCLEOTIDE SEQUENCE</scope>
    <source>
        <strain evidence="2">IPT5</strain>
    </source>
</reference>
<sequence>MHRLYDHFGLCAGYPAITPGDPNIDASASTGILKVRCDSYVSLQELESIALWYYCKGAVPVAIRSRLLGMGFRLVPTARIGAGAGSGVAQSNTSGTGLSARDELPKPAAPNERGSVIGDSDLALPQPAPEVIVIGDSDNEARQPSRKKRGVVTDNSDLKLPEPSRKKRGVFDHDSDDSLESLHLEAIEPPHKKRVKSKRGKGSRSLTSKSKK</sequence>